<dbReference type="GO" id="GO:0016020">
    <property type="term" value="C:membrane"/>
    <property type="evidence" value="ECO:0007669"/>
    <property type="project" value="TreeGrafter"/>
</dbReference>
<keyword evidence="2" id="KW-0813">Transport</keyword>
<dbReference type="GO" id="GO:0005737">
    <property type="term" value="C:cytoplasm"/>
    <property type="evidence" value="ECO:0007669"/>
    <property type="project" value="UniProtKB-SubCell"/>
</dbReference>
<dbReference type="Proteomes" id="UP000266861">
    <property type="component" value="Unassembled WGS sequence"/>
</dbReference>
<dbReference type="PANTHER" id="PTHR12894:SF27">
    <property type="entry name" value="TRANSFORMING GROWTH FACTOR-BETA RECEPTOR-ASSOCIATED PROTEIN 1"/>
    <property type="match status" value="1"/>
</dbReference>
<evidence type="ECO:0000256" key="4">
    <source>
        <dbReference type="ARBA" id="ARBA00022927"/>
    </source>
</evidence>
<keyword evidence="4" id="KW-0653">Protein transport</keyword>
<name>A0A397JBG5_9GLOM</name>
<dbReference type="STRING" id="1348612.A0A397JBG5"/>
<reference evidence="6 7" key="1">
    <citation type="submission" date="2018-08" db="EMBL/GenBank/DDBJ databases">
        <title>Genome and evolution of the arbuscular mycorrhizal fungus Diversispora epigaea (formerly Glomus versiforme) and its bacterial endosymbionts.</title>
        <authorList>
            <person name="Sun X."/>
            <person name="Fei Z."/>
            <person name="Harrison M."/>
        </authorList>
    </citation>
    <scope>NUCLEOTIDE SEQUENCE [LARGE SCALE GENOMIC DNA]</scope>
    <source>
        <strain evidence="6 7">IT104</strain>
    </source>
</reference>
<organism evidence="6 7">
    <name type="scientific">Diversispora epigaea</name>
    <dbReference type="NCBI Taxonomy" id="1348612"/>
    <lineage>
        <taxon>Eukaryota</taxon>
        <taxon>Fungi</taxon>
        <taxon>Fungi incertae sedis</taxon>
        <taxon>Mucoromycota</taxon>
        <taxon>Glomeromycotina</taxon>
        <taxon>Glomeromycetes</taxon>
        <taxon>Diversisporales</taxon>
        <taxon>Diversisporaceae</taxon>
        <taxon>Diversispora</taxon>
    </lineage>
</organism>
<sequence>MHFTPFILQTLISNVSLDDAQASSQSNSSSGTRLGWVNRESRLNAGSRLASGIGWGSKDNKVTVESVEAWENNLYIGTSDGHIIHYGVEDQISSENSIPTSFQVSKIHLGSGKRIVERIMLFPQISLAVVLCDTALSFYLLPNMEQLPTTNFPVIKGVTCFCHDVSMEGKIEEDGSVKICVMKRRMIHIYSIKDQCTEEKCIQLPDGAITACQYGQFVCLADNQRYKLIDLKEKKLEDVMPYAENKSDRNSSLNEVFKPIITVIGDSEFLLTLPADSGHILCYIN</sequence>
<keyword evidence="3" id="KW-0963">Cytoplasm</keyword>
<dbReference type="EMBL" id="PQFF01000060">
    <property type="protein sequence ID" value="RHZ85679.1"/>
    <property type="molecule type" value="Genomic_DNA"/>
</dbReference>
<dbReference type="SUPFAM" id="SSF50978">
    <property type="entry name" value="WD40 repeat-like"/>
    <property type="match status" value="1"/>
</dbReference>
<dbReference type="InterPro" id="IPR001180">
    <property type="entry name" value="CNH_dom"/>
</dbReference>
<dbReference type="InterPro" id="IPR036322">
    <property type="entry name" value="WD40_repeat_dom_sf"/>
</dbReference>
<evidence type="ECO:0000259" key="5">
    <source>
        <dbReference type="PROSITE" id="PS50219"/>
    </source>
</evidence>
<evidence type="ECO:0000313" key="7">
    <source>
        <dbReference type="Proteomes" id="UP000266861"/>
    </source>
</evidence>
<accession>A0A397JBG5</accession>
<comment type="caution">
    <text evidence="6">The sequence shown here is derived from an EMBL/GenBank/DDBJ whole genome shotgun (WGS) entry which is preliminary data.</text>
</comment>
<dbReference type="InterPro" id="IPR032914">
    <property type="entry name" value="Vam6/VPS39/TRAP1"/>
</dbReference>
<protein>
    <recommendedName>
        <fullName evidence="5">CNH domain-containing protein</fullName>
    </recommendedName>
</protein>
<evidence type="ECO:0000256" key="1">
    <source>
        <dbReference type="ARBA" id="ARBA00004496"/>
    </source>
</evidence>
<dbReference type="PANTHER" id="PTHR12894">
    <property type="entry name" value="CNH DOMAIN CONTAINING"/>
    <property type="match status" value="1"/>
</dbReference>
<gene>
    <name evidence="6" type="ORF">Glove_63g27</name>
</gene>
<proteinExistence type="predicted"/>
<comment type="subcellular location">
    <subcellularLocation>
        <location evidence="1">Cytoplasm</location>
    </subcellularLocation>
</comment>
<evidence type="ECO:0000256" key="3">
    <source>
        <dbReference type="ARBA" id="ARBA00022490"/>
    </source>
</evidence>
<dbReference type="GO" id="GO:0034058">
    <property type="term" value="P:endosomal vesicle fusion"/>
    <property type="evidence" value="ECO:0007669"/>
    <property type="project" value="TreeGrafter"/>
</dbReference>
<dbReference type="GO" id="GO:0006914">
    <property type="term" value="P:autophagy"/>
    <property type="evidence" value="ECO:0007669"/>
    <property type="project" value="TreeGrafter"/>
</dbReference>
<dbReference type="PROSITE" id="PS50219">
    <property type="entry name" value="CNH"/>
    <property type="match status" value="1"/>
</dbReference>
<evidence type="ECO:0000256" key="2">
    <source>
        <dbReference type="ARBA" id="ARBA00022448"/>
    </source>
</evidence>
<dbReference type="OrthoDB" id="10258882at2759"/>
<evidence type="ECO:0000313" key="6">
    <source>
        <dbReference type="EMBL" id="RHZ85679.1"/>
    </source>
</evidence>
<dbReference type="AlphaFoldDB" id="A0A397JBG5"/>
<feature type="domain" description="CNH" evidence="5">
    <location>
        <begin position="61"/>
        <end position="285"/>
    </location>
</feature>
<keyword evidence="7" id="KW-1185">Reference proteome</keyword>
<dbReference type="GO" id="GO:0015031">
    <property type="term" value="P:protein transport"/>
    <property type="evidence" value="ECO:0007669"/>
    <property type="project" value="UniProtKB-KW"/>
</dbReference>
<dbReference type="Pfam" id="PF00780">
    <property type="entry name" value="CNH"/>
    <property type="match status" value="1"/>
</dbReference>